<dbReference type="Gene3D" id="1.20.1250.20">
    <property type="entry name" value="MFS general substrate transporter like domains"/>
    <property type="match status" value="1"/>
</dbReference>
<evidence type="ECO:0000256" key="1">
    <source>
        <dbReference type="ARBA" id="ARBA00004651"/>
    </source>
</evidence>
<dbReference type="GO" id="GO:0005886">
    <property type="term" value="C:plasma membrane"/>
    <property type="evidence" value="ECO:0007669"/>
    <property type="project" value="UniProtKB-SubCell"/>
</dbReference>
<evidence type="ECO:0000256" key="4">
    <source>
        <dbReference type="ARBA" id="ARBA00022989"/>
    </source>
</evidence>
<feature type="transmembrane region" description="Helical" evidence="7">
    <location>
        <begin position="382"/>
        <end position="400"/>
    </location>
</feature>
<proteinExistence type="predicted"/>
<comment type="subcellular location">
    <subcellularLocation>
        <location evidence="1">Cell membrane</location>
        <topology evidence="1">Multi-pass membrane protein</topology>
    </subcellularLocation>
</comment>
<dbReference type="GO" id="GO:0022857">
    <property type="term" value="F:transmembrane transporter activity"/>
    <property type="evidence" value="ECO:0007669"/>
    <property type="project" value="InterPro"/>
</dbReference>
<evidence type="ECO:0000259" key="8">
    <source>
        <dbReference type="PROSITE" id="PS50850"/>
    </source>
</evidence>
<dbReference type="PANTHER" id="PTHR23513:SF6">
    <property type="entry name" value="MAJOR FACILITATOR SUPERFAMILY ASSOCIATED DOMAIN-CONTAINING PROTEIN"/>
    <property type="match status" value="1"/>
</dbReference>
<accession>A0A4R5ALG6</accession>
<evidence type="ECO:0000256" key="2">
    <source>
        <dbReference type="ARBA" id="ARBA00022475"/>
    </source>
</evidence>
<feature type="transmembrane region" description="Helical" evidence="7">
    <location>
        <begin position="39"/>
        <end position="65"/>
    </location>
</feature>
<keyword evidence="5 7" id="KW-0472">Membrane</keyword>
<dbReference type="InterPro" id="IPR036259">
    <property type="entry name" value="MFS_trans_sf"/>
</dbReference>
<feature type="transmembrane region" description="Helical" evidence="7">
    <location>
        <begin position="193"/>
        <end position="213"/>
    </location>
</feature>
<name>A0A4R5ALG6_9ACTN</name>
<dbReference type="InterPro" id="IPR011701">
    <property type="entry name" value="MFS"/>
</dbReference>
<dbReference type="InterPro" id="IPR020846">
    <property type="entry name" value="MFS_dom"/>
</dbReference>
<dbReference type="Pfam" id="PF07690">
    <property type="entry name" value="MFS_1"/>
    <property type="match status" value="1"/>
</dbReference>
<dbReference type="PROSITE" id="PS50850">
    <property type="entry name" value="MFS"/>
    <property type="match status" value="1"/>
</dbReference>
<feature type="domain" description="Major facilitator superfamily (MFS) profile" evidence="8">
    <location>
        <begin position="36"/>
        <end position="431"/>
    </location>
</feature>
<feature type="transmembrane region" description="Helical" evidence="7">
    <location>
        <begin position="71"/>
        <end position="94"/>
    </location>
</feature>
<gene>
    <name evidence="9" type="ORF">E1293_31305</name>
</gene>
<feature type="transmembrane region" description="Helical" evidence="7">
    <location>
        <begin position="115"/>
        <end position="137"/>
    </location>
</feature>
<protein>
    <submittedName>
        <fullName evidence="9">MFS transporter</fullName>
    </submittedName>
</protein>
<comment type="caution">
    <text evidence="9">The sequence shown here is derived from an EMBL/GenBank/DDBJ whole genome shotgun (WGS) entry which is preliminary data.</text>
</comment>
<evidence type="ECO:0000313" key="10">
    <source>
        <dbReference type="Proteomes" id="UP000295578"/>
    </source>
</evidence>
<keyword evidence="2" id="KW-1003">Cell membrane</keyword>
<dbReference type="PANTHER" id="PTHR23513">
    <property type="entry name" value="INTEGRAL MEMBRANE EFFLUX PROTEIN-RELATED"/>
    <property type="match status" value="1"/>
</dbReference>
<feature type="transmembrane region" description="Helical" evidence="7">
    <location>
        <begin position="287"/>
        <end position="307"/>
    </location>
</feature>
<feature type="transmembrane region" description="Helical" evidence="7">
    <location>
        <begin position="406"/>
        <end position="426"/>
    </location>
</feature>
<dbReference type="EMBL" id="SMKY01000188">
    <property type="protein sequence ID" value="TDD73443.1"/>
    <property type="molecule type" value="Genomic_DNA"/>
</dbReference>
<evidence type="ECO:0000256" key="3">
    <source>
        <dbReference type="ARBA" id="ARBA00022692"/>
    </source>
</evidence>
<keyword evidence="10" id="KW-1185">Reference proteome</keyword>
<sequence>MRRSQRVAAASIKSRSPDGGDPPGFSDQENGIWRRDFRLLLGGSALSQLGTLGAAAANPLLALALTHSPIVTGWVAAAGTLPGLFLHVPVGLLVDRYDRRRIMLISQVIRVLNSMVLVVGLFSFANPWPFLVVAAMIDGTCAVFFRIAELAAVRYVVPDAKAESAMGKNEARHHVALVLGRPVGGALFAAGRVYPYILDAATSLLSVFSLLFLRTKFLQSSRAPRGMAFGMSKRRMLVLTRLGFRRIYHDRFLFVSLLVCAIANVGFQIIILLLVVEAERRQLSGSVIGAMLATSGVAGFAGAITAAPVVRRLCPVRTVKYSVLLWLPLLLIVAWMKNPLIGMVAWGACSFMGAYINVALAVHQTRVVPSRVLGRVEGVSQFLTTGAVTLGAFAGGYVITAFGPRLTAALVTAAFGVIAIVVFSLIRDPDRRRAAEPVEEGAPEAAESVPITGTAIPVGEPVGAKA</sequence>
<evidence type="ECO:0000313" key="9">
    <source>
        <dbReference type="EMBL" id="TDD73443.1"/>
    </source>
</evidence>
<feature type="transmembrane region" description="Helical" evidence="7">
    <location>
        <begin position="252"/>
        <end position="275"/>
    </location>
</feature>
<reference evidence="9 10" key="1">
    <citation type="submission" date="2019-03" db="EMBL/GenBank/DDBJ databases">
        <title>Draft genome sequences of novel Actinobacteria.</title>
        <authorList>
            <person name="Sahin N."/>
            <person name="Ay H."/>
            <person name="Saygin H."/>
        </authorList>
    </citation>
    <scope>NUCLEOTIDE SEQUENCE [LARGE SCALE GENOMIC DNA]</scope>
    <source>
        <strain evidence="9 10">DSM 45941</strain>
    </source>
</reference>
<evidence type="ECO:0000256" key="6">
    <source>
        <dbReference type="SAM" id="MobiDB-lite"/>
    </source>
</evidence>
<evidence type="ECO:0000256" key="5">
    <source>
        <dbReference type="ARBA" id="ARBA00023136"/>
    </source>
</evidence>
<dbReference type="CDD" id="cd06173">
    <property type="entry name" value="MFS_MefA_like"/>
    <property type="match status" value="1"/>
</dbReference>
<dbReference type="AlphaFoldDB" id="A0A4R5ALG6"/>
<dbReference type="SUPFAM" id="SSF103473">
    <property type="entry name" value="MFS general substrate transporter"/>
    <property type="match status" value="1"/>
</dbReference>
<dbReference type="OrthoDB" id="3542743at2"/>
<feature type="region of interest" description="Disordered" evidence="6">
    <location>
        <begin position="434"/>
        <end position="466"/>
    </location>
</feature>
<feature type="transmembrane region" description="Helical" evidence="7">
    <location>
        <begin position="319"/>
        <end position="337"/>
    </location>
</feature>
<organism evidence="9 10">
    <name type="scientific">Actinomadura darangshiensis</name>
    <dbReference type="NCBI Taxonomy" id="705336"/>
    <lineage>
        <taxon>Bacteria</taxon>
        <taxon>Bacillati</taxon>
        <taxon>Actinomycetota</taxon>
        <taxon>Actinomycetes</taxon>
        <taxon>Streptosporangiales</taxon>
        <taxon>Thermomonosporaceae</taxon>
        <taxon>Actinomadura</taxon>
    </lineage>
</organism>
<feature type="region of interest" description="Disordered" evidence="6">
    <location>
        <begin position="1"/>
        <end position="30"/>
    </location>
</feature>
<feature type="transmembrane region" description="Helical" evidence="7">
    <location>
        <begin position="343"/>
        <end position="362"/>
    </location>
</feature>
<evidence type="ECO:0000256" key="7">
    <source>
        <dbReference type="SAM" id="Phobius"/>
    </source>
</evidence>
<dbReference type="Proteomes" id="UP000295578">
    <property type="component" value="Unassembled WGS sequence"/>
</dbReference>
<keyword evidence="4 7" id="KW-1133">Transmembrane helix</keyword>
<keyword evidence="3 7" id="KW-0812">Transmembrane</keyword>